<sequence length="63" mass="6923">GSREKSYKVPMIIGISIGSILILLITAIVIAAIIYLKRQKSDPDKKTINKCKQGKSRWGGLPI</sequence>
<evidence type="ECO:0000256" key="1">
    <source>
        <dbReference type="SAM" id="Phobius"/>
    </source>
</evidence>
<evidence type="ECO:0000313" key="2">
    <source>
        <dbReference type="EMBL" id="CAF4451808.1"/>
    </source>
</evidence>
<dbReference type="AlphaFoldDB" id="A0A820SLC0"/>
<feature type="non-terminal residue" evidence="2">
    <location>
        <position position="1"/>
    </location>
</feature>
<feature type="transmembrane region" description="Helical" evidence="1">
    <location>
        <begin position="12"/>
        <end position="36"/>
    </location>
</feature>
<organism evidence="2 3">
    <name type="scientific">Adineta steineri</name>
    <dbReference type="NCBI Taxonomy" id="433720"/>
    <lineage>
        <taxon>Eukaryota</taxon>
        <taxon>Metazoa</taxon>
        <taxon>Spiralia</taxon>
        <taxon>Gnathifera</taxon>
        <taxon>Rotifera</taxon>
        <taxon>Eurotatoria</taxon>
        <taxon>Bdelloidea</taxon>
        <taxon>Adinetida</taxon>
        <taxon>Adinetidae</taxon>
        <taxon>Adineta</taxon>
    </lineage>
</organism>
<name>A0A820SLC0_9BILA</name>
<proteinExistence type="predicted"/>
<keyword evidence="1" id="KW-1133">Transmembrane helix</keyword>
<accession>A0A820SLC0</accession>
<comment type="caution">
    <text evidence="2">The sequence shown here is derived from an EMBL/GenBank/DDBJ whole genome shotgun (WGS) entry which is preliminary data.</text>
</comment>
<dbReference type="EMBL" id="CAJOBB010031579">
    <property type="protein sequence ID" value="CAF4451808.1"/>
    <property type="molecule type" value="Genomic_DNA"/>
</dbReference>
<gene>
    <name evidence="2" type="ORF">KXQ929_LOCUS53999</name>
</gene>
<evidence type="ECO:0000313" key="3">
    <source>
        <dbReference type="Proteomes" id="UP000663868"/>
    </source>
</evidence>
<keyword evidence="1" id="KW-0812">Transmembrane</keyword>
<reference evidence="2" key="1">
    <citation type="submission" date="2021-02" db="EMBL/GenBank/DDBJ databases">
        <authorList>
            <person name="Nowell W R."/>
        </authorList>
    </citation>
    <scope>NUCLEOTIDE SEQUENCE</scope>
</reference>
<keyword evidence="1" id="KW-0472">Membrane</keyword>
<feature type="non-terminal residue" evidence="2">
    <location>
        <position position="63"/>
    </location>
</feature>
<protein>
    <submittedName>
        <fullName evidence="2">Uncharacterized protein</fullName>
    </submittedName>
</protein>
<dbReference type="Proteomes" id="UP000663868">
    <property type="component" value="Unassembled WGS sequence"/>
</dbReference>